<dbReference type="SUPFAM" id="SSF54001">
    <property type="entry name" value="Cysteine proteinases"/>
    <property type="match status" value="1"/>
</dbReference>
<dbReference type="SUPFAM" id="SSF56349">
    <property type="entry name" value="DNA breaking-rejoining enzymes"/>
    <property type="match status" value="1"/>
</dbReference>
<dbReference type="PROSITE" id="PS50600">
    <property type="entry name" value="ULP_PROTEASE"/>
    <property type="match status" value="1"/>
</dbReference>
<evidence type="ECO:0000256" key="5">
    <source>
        <dbReference type="SAM" id="MobiDB-lite"/>
    </source>
</evidence>
<dbReference type="GO" id="GO:0015074">
    <property type="term" value="P:DNA integration"/>
    <property type="evidence" value="ECO:0007669"/>
    <property type="project" value="InterPro"/>
</dbReference>
<dbReference type="PANTHER" id="PTHR33480:SF1">
    <property type="entry name" value="TYR RECOMBINASE DOMAIN-CONTAINING PROTEIN"/>
    <property type="match status" value="1"/>
</dbReference>
<feature type="compositionally biased region" description="Basic and acidic residues" evidence="5">
    <location>
        <begin position="221"/>
        <end position="278"/>
    </location>
</feature>
<dbReference type="Gene3D" id="3.40.395.10">
    <property type="entry name" value="Adenoviral Proteinase, Chain A"/>
    <property type="match status" value="1"/>
</dbReference>
<keyword evidence="4" id="KW-0233">DNA recombination</keyword>
<evidence type="ECO:0000313" key="8">
    <source>
        <dbReference type="Proteomes" id="UP000694844"/>
    </source>
</evidence>
<dbReference type="SUPFAM" id="SSF82199">
    <property type="entry name" value="SET domain"/>
    <property type="match status" value="1"/>
</dbReference>
<evidence type="ECO:0000256" key="4">
    <source>
        <dbReference type="ARBA" id="ARBA00023172"/>
    </source>
</evidence>
<evidence type="ECO:0000313" key="9">
    <source>
        <dbReference type="RefSeq" id="XP_022306022.1"/>
    </source>
</evidence>
<keyword evidence="3" id="KW-0378">Hydrolase</keyword>
<dbReference type="InterPro" id="IPR003653">
    <property type="entry name" value="Peptidase_C48_C"/>
</dbReference>
<evidence type="ECO:0000256" key="3">
    <source>
        <dbReference type="ARBA" id="ARBA00022801"/>
    </source>
</evidence>
<feature type="compositionally biased region" description="Basic and acidic residues" evidence="5">
    <location>
        <begin position="495"/>
        <end position="548"/>
    </location>
</feature>
<feature type="compositionally biased region" description="Basic and acidic residues" evidence="5">
    <location>
        <begin position="285"/>
        <end position="388"/>
    </location>
</feature>
<dbReference type="PROSITE" id="PS50280">
    <property type="entry name" value="SET"/>
    <property type="match status" value="1"/>
</dbReference>
<keyword evidence="2" id="KW-0645">Protease</keyword>
<feature type="compositionally biased region" description="Basic and acidic residues" evidence="5">
    <location>
        <begin position="791"/>
        <end position="989"/>
    </location>
</feature>
<dbReference type="InterPro" id="IPR011010">
    <property type="entry name" value="DNA_brk_join_enz"/>
</dbReference>
<feature type="region of interest" description="Disordered" evidence="5">
    <location>
        <begin position="221"/>
        <end position="592"/>
    </location>
</feature>
<feature type="domain" description="SET" evidence="6">
    <location>
        <begin position="36"/>
        <end position="159"/>
    </location>
</feature>
<comment type="similarity">
    <text evidence="1">Belongs to the peptidase C48 family.</text>
</comment>
<dbReference type="Gene3D" id="1.10.443.10">
    <property type="entry name" value="Intergrase catalytic core"/>
    <property type="match status" value="1"/>
</dbReference>
<dbReference type="InterPro" id="IPR013762">
    <property type="entry name" value="Integrase-like_cat_sf"/>
</dbReference>
<evidence type="ECO:0000256" key="1">
    <source>
        <dbReference type="ARBA" id="ARBA00005234"/>
    </source>
</evidence>
<sequence length="2083" mass="237181">MAAEESRHSFPSCEESAKYDPVKEAEQFIKAKRDKRCLNVKRIDDIIGKGVFASRDFCEGEFLLEYDGEIISYLEGQRRMANYPERLGSFLYGFTFKKKKYWIDGTYSKQKAKYVNDAGPKTKENNAKMKILEIEGYPHLALFARRKIIKGEEILYDYGGKNLPWRKKEPKTTEKSLWKETETFKVKPCSIKLQRLDFPLNYCTGNAKDFIEMVDAKEQPVDVKDSKEQPGDVKDAKEQPAVVKDAKEQPVDVKDAKEQPVDVKDAKEQPAVVKDAKEQPAVVKNAKEQPVDVKDAKEQPVDVKDSKEQPGDVKDAKEQPVDVKDAKEQPVDVKDAKEQPAVVKDAKEQPVDVKDAKEQPVDVKDAKEQPAVVKDAKEQPAVVKDAKEQPAVVKNAKEQPVDVKDAKEQPVDVKDSKEQPGDVKDSKEQPVDVKDAKEQPVDVKHAKEQPAVVKDAKEQPVDVKDAKEQPVDVKDAKEQPAVVKDAKEQPAVVKNAKEQPVDVKDAKEQPAVVKDAKEQPVDVKDAKEQPAVVKDAKEQPVDVKDAKEQPAVVKDLGSEILGPKRKPTSSNKNYVYNKTSKPKRKRYTDVDVHVPIDDEVDEADVGLERVDSEDKESLIQQHFSERSFMLRKYAHKQSTRIQQKLQKKGEAPKETSIDVGEESDVGDDTEKRIEENEQFIIELMRRTQPHHDHGYTTVFGKKKGIEAIEQIEFENPEDEAQVANDNSQYYGKKIIHPDRKAEPILCLGNVSVIDELSSSGTSTDEASKTIIVCAEEIIDENPEEEINLVEGTEKVGDSGKSNAKDFIEMVDAKEQPVDVKDSKEQPGDVKDAKEQPAVVRDAKEQPVDVKDAKEQPVDVKDSKEQPGDVKDAKEQPVDVKDSKEQPGDVKDAKEQPAVVKDAKEQPVDVKDAKEQPVDVKDSKEQPGDVKDAKEQPVDVKDAKEQPVDVKDAKEQPAVVKDAKEQPVDVKDAKEQPAVVKDAKEQPVDVKDAKEQPAVVKDLESVSLQVENIWSQTSTTDFIIASIFGYNITDRDIKSLEGTHWLTDQVIDAYLKLLCQGEIDKGRPIMHIPVQTMTAICTGGFPKDETRFQKRTAYFSKYLLTSYEIILGVCHQGGNHWTLVVLEPTKGNFYLFDSFGHNDELASRYLLNWSAFLRGKKMEKDVPWILNIKEHTIQSDGYNCGVFCLMFAERFVKNQSLKGIVSMELERERRQIAESLLQHEMYLKDACPCCGLEIPDAEMIPCLCCERSFHKKSYCVGEEYTAEEVTRILCRGCTQKMLVQDIERRSEKKKDEDGQDKFVCGTCGTEFRDMENFLHHKNASCVKKSMNTDSQDDTEFEDSSGITASSFPVSRENENVCDVEKKERPKRPCPFCLKLQSSLTKHLQRCHKNEEEVKSAMILPRPEKNRAFCNLKRQGIFKYNAEIMKSHELDTSSMTELMKERKQSDKELAMCSLCNAFISKSLMHRHAQTCYGARNTTLPPIGVSLKVLKETEYPQDFINFIEKFHLDEVGLVIRNDEFLKKFGLYEFKHQSQSNFKFTEKMNALRSKLRRLARLFIHFKNIALNAGMEIKSCDEIFRTETISLLDEAVSKMTQDSESGEIKSGLKVGLRSLILEVCNSIYLTFSLKLEKQKALEIMEFQQVLKLYWKRYFSAAQENLTNKKQSESRAPRRLPSDDDIKKLNDFIREEVQSIVKDVYTPMTLSLFCKLRNLLTCRLTLFNARRGGEAARLTLAEYNDALSGKWAKENVAGKLDDEANMMCKLKCTYLHSSKKAELVPMIIPKDCWKGLDMLADHENRQFAHIHPSNTFIFANTGSSLDHVNGWQCVRNICEQAKVSRSITATDMRHYVATHYASLDVPQEERDFFIKKHLGHSKFINENVYQCPPAVKEMRVAGKFLTALDSHEVHSGKNTFIDKTDACEDLSNSNNVNEDTCDKIVTRKRRKSDDLENQPYKKFRKEMNEHTEVDVSDDESESDAQSIHEEIINTWSRKTSKVQPRHQWSKEEDTAIQQFFAEEISDVSQRGNKGTLNIDGKIKQFINQHPQILLSFTDSEKKKKIRVKIINCRRRTREVYFKNLHRLKN</sequence>
<dbReference type="GO" id="GO:0008234">
    <property type="term" value="F:cysteine-type peptidase activity"/>
    <property type="evidence" value="ECO:0007669"/>
    <property type="project" value="InterPro"/>
</dbReference>
<feature type="region of interest" description="Disordered" evidence="5">
    <location>
        <begin position="1943"/>
        <end position="1979"/>
    </location>
</feature>
<name>A0A8B8BRR7_CRAVI</name>
<dbReference type="RefSeq" id="XP_022306022.1">
    <property type="nucleotide sequence ID" value="XM_022450314.1"/>
</dbReference>
<feature type="region of interest" description="Disordered" evidence="5">
    <location>
        <begin position="639"/>
        <end position="671"/>
    </location>
</feature>
<dbReference type="Gene3D" id="1.10.418.20">
    <property type="match status" value="1"/>
</dbReference>
<dbReference type="Proteomes" id="UP000694844">
    <property type="component" value="Chromosome 9"/>
</dbReference>
<dbReference type="InterPro" id="IPR001214">
    <property type="entry name" value="SET_dom"/>
</dbReference>
<protein>
    <submittedName>
        <fullName evidence="9">Uncharacterized protein LOC111112653 isoform X1</fullName>
    </submittedName>
</protein>
<feature type="compositionally biased region" description="Polar residues" evidence="5">
    <location>
        <begin position="568"/>
        <end position="579"/>
    </location>
</feature>
<dbReference type="GeneID" id="111112653"/>
<dbReference type="Gene3D" id="2.170.270.10">
    <property type="entry name" value="SET domain"/>
    <property type="match status" value="1"/>
</dbReference>
<evidence type="ECO:0000256" key="2">
    <source>
        <dbReference type="ARBA" id="ARBA00022670"/>
    </source>
</evidence>
<reference evidence="9" key="1">
    <citation type="submission" date="2025-08" db="UniProtKB">
        <authorList>
            <consortium name="RefSeq"/>
        </authorList>
    </citation>
    <scope>IDENTIFICATION</scope>
    <source>
        <tissue evidence="9">Whole sample</tissue>
    </source>
</reference>
<evidence type="ECO:0000259" key="7">
    <source>
        <dbReference type="PROSITE" id="PS50600"/>
    </source>
</evidence>
<keyword evidence="8" id="KW-1185">Reference proteome</keyword>
<dbReference type="GO" id="GO:0006508">
    <property type="term" value="P:proteolysis"/>
    <property type="evidence" value="ECO:0007669"/>
    <property type="project" value="UniProtKB-KW"/>
</dbReference>
<dbReference type="OrthoDB" id="10066064at2759"/>
<accession>A0A8B8BRR7</accession>
<feature type="compositionally biased region" description="Basic and acidic residues" evidence="5">
    <location>
        <begin position="395"/>
        <end position="488"/>
    </location>
</feature>
<evidence type="ECO:0000259" key="6">
    <source>
        <dbReference type="PROSITE" id="PS50280"/>
    </source>
</evidence>
<dbReference type="PANTHER" id="PTHR33480">
    <property type="entry name" value="SET DOMAIN-CONTAINING PROTEIN-RELATED"/>
    <property type="match status" value="1"/>
</dbReference>
<organism evidence="8 9">
    <name type="scientific">Crassostrea virginica</name>
    <name type="common">Eastern oyster</name>
    <dbReference type="NCBI Taxonomy" id="6565"/>
    <lineage>
        <taxon>Eukaryota</taxon>
        <taxon>Metazoa</taxon>
        <taxon>Spiralia</taxon>
        <taxon>Lophotrochozoa</taxon>
        <taxon>Mollusca</taxon>
        <taxon>Bivalvia</taxon>
        <taxon>Autobranchia</taxon>
        <taxon>Pteriomorphia</taxon>
        <taxon>Ostreida</taxon>
        <taxon>Ostreoidea</taxon>
        <taxon>Ostreidae</taxon>
        <taxon>Crassostrea</taxon>
    </lineage>
</organism>
<gene>
    <name evidence="9" type="primary">LOC111112653</name>
</gene>
<dbReference type="GO" id="GO:0003677">
    <property type="term" value="F:DNA binding"/>
    <property type="evidence" value="ECO:0007669"/>
    <property type="project" value="InterPro"/>
</dbReference>
<feature type="region of interest" description="Disordered" evidence="5">
    <location>
        <begin position="790"/>
        <end position="989"/>
    </location>
</feature>
<dbReference type="SMART" id="SM00317">
    <property type="entry name" value="SET"/>
    <property type="match status" value="1"/>
</dbReference>
<dbReference type="Pfam" id="PF02902">
    <property type="entry name" value="Peptidase_C48"/>
    <property type="match status" value="1"/>
</dbReference>
<proteinExistence type="inferred from homology"/>
<dbReference type="InterPro" id="IPR046341">
    <property type="entry name" value="SET_dom_sf"/>
</dbReference>
<feature type="compositionally biased region" description="Basic and acidic residues" evidence="5">
    <location>
        <begin position="647"/>
        <end position="656"/>
    </location>
</feature>
<dbReference type="GO" id="GO:0006310">
    <property type="term" value="P:DNA recombination"/>
    <property type="evidence" value="ECO:0007669"/>
    <property type="project" value="UniProtKB-KW"/>
</dbReference>
<dbReference type="KEGG" id="cvn:111112653"/>
<feature type="domain" description="Ubiquitin-like protease family profile" evidence="7">
    <location>
        <begin position="1029"/>
        <end position="1194"/>
    </location>
</feature>
<dbReference type="InterPro" id="IPR038765">
    <property type="entry name" value="Papain-like_cys_pep_sf"/>
</dbReference>
<dbReference type="Pfam" id="PF00856">
    <property type="entry name" value="SET"/>
    <property type="match status" value="1"/>
</dbReference>